<reference evidence="2 3" key="1">
    <citation type="submission" date="2018-06" db="EMBL/GenBank/DDBJ databases">
        <authorList>
            <consortium name="Pathogen Informatics"/>
            <person name="Doyle S."/>
        </authorList>
    </citation>
    <scope>NUCLEOTIDE SEQUENCE [LARGE SCALE GENOMIC DNA]</scope>
    <source>
        <strain evidence="2 3">NCTC12120</strain>
    </source>
</reference>
<organism evidence="2 3">
    <name type="scientific">Cedecea neteri</name>
    <dbReference type="NCBI Taxonomy" id="158822"/>
    <lineage>
        <taxon>Bacteria</taxon>
        <taxon>Pseudomonadati</taxon>
        <taxon>Pseudomonadota</taxon>
        <taxon>Gammaproteobacteria</taxon>
        <taxon>Enterobacterales</taxon>
        <taxon>Enterobacteriaceae</taxon>
        <taxon>Cedecea</taxon>
    </lineage>
</organism>
<evidence type="ECO:0000313" key="2">
    <source>
        <dbReference type="EMBL" id="SQC91992.1"/>
    </source>
</evidence>
<dbReference type="RefSeq" id="WP_061277043.1">
    <property type="nucleotide sequence ID" value="NZ_CP023526.1"/>
</dbReference>
<evidence type="ECO:0000259" key="1">
    <source>
        <dbReference type="Pfam" id="PF08980"/>
    </source>
</evidence>
<accession>A0A2X3IHT9</accession>
<protein>
    <submittedName>
        <fullName evidence="2">Domain of uncharacterized function (DUF1883)</fullName>
    </submittedName>
</protein>
<dbReference type="Pfam" id="PF08980">
    <property type="entry name" value="DUF1883"/>
    <property type="match status" value="1"/>
</dbReference>
<dbReference type="SUPFAM" id="SSF141099">
    <property type="entry name" value="Atu1913-like"/>
    <property type="match status" value="1"/>
</dbReference>
<dbReference type="Proteomes" id="UP000251197">
    <property type="component" value="Unassembled WGS sequence"/>
</dbReference>
<dbReference type="InterPro" id="IPR036488">
    <property type="entry name" value="DUF1883-like_sf"/>
</dbReference>
<sequence>MTYKRLYAKAGNYIIVNSNMPLIIMIRDDHNHEIYLKEGGANFYGGFFNHFPALIQISATGYWNITVKRWGFLPDNIEYSVELFQESVRDECKLPVQ</sequence>
<name>A0A2X3IHT9_9ENTR</name>
<feature type="domain" description="DUF1883" evidence="1">
    <location>
        <begin position="4"/>
        <end position="69"/>
    </location>
</feature>
<gene>
    <name evidence="2" type="ORF">NCTC12120_05174</name>
</gene>
<dbReference type="AlphaFoldDB" id="A0A2X3IHT9"/>
<evidence type="ECO:0000313" key="3">
    <source>
        <dbReference type="Proteomes" id="UP000251197"/>
    </source>
</evidence>
<dbReference type="EMBL" id="UAVU01000009">
    <property type="protein sequence ID" value="SQC91992.1"/>
    <property type="molecule type" value="Genomic_DNA"/>
</dbReference>
<proteinExistence type="predicted"/>
<dbReference type="Gene3D" id="4.10.1210.10">
    <property type="entry name" value="Atu1913-like"/>
    <property type="match status" value="1"/>
</dbReference>
<dbReference type="InterPro" id="IPR015073">
    <property type="entry name" value="DUF1883"/>
</dbReference>